<keyword evidence="2" id="KW-1133">Transmembrane helix</keyword>
<evidence type="ECO:0000256" key="2">
    <source>
        <dbReference type="SAM" id="Phobius"/>
    </source>
</evidence>
<feature type="transmembrane region" description="Helical" evidence="2">
    <location>
        <begin position="62"/>
        <end position="85"/>
    </location>
</feature>
<evidence type="ECO:0000256" key="1">
    <source>
        <dbReference type="SAM" id="MobiDB-lite"/>
    </source>
</evidence>
<sequence length="134" mass="14632">MATGHIPDYVVAADGSDYLFTFMVFFTLGLILLLGIGYFTLHSIPEKMAHASNHSQFQIVGILALLALFTHNNVFWVIAIVIAGFRFPDYLTPMESIAQSLSRLPGLKSLEPNLEGATPSEPEPTVVPTPEKEG</sequence>
<dbReference type="AlphaFoldDB" id="A0A366X4A4"/>
<comment type="caution">
    <text evidence="3">The sequence shown here is derived from an EMBL/GenBank/DDBJ whole genome shotgun (WGS) entry which is preliminary data.</text>
</comment>
<organism evidence="3 4">
    <name type="scientific">Phaeobacter gallaeciensis</name>
    <dbReference type="NCBI Taxonomy" id="60890"/>
    <lineage>
        <taxon>Bacteria</taxon>
        <taxon>Pseudomonadati</taxon>
        <taxon>Pseudomonadota</taxon>
        <taxon>Alphaproteobacteria</taxon>
        <taxon>Rhodobacterales</taxon>
        <taxon>Roseobacteraceae</taxon>
        <taxon>Phaeobacter</taxon>
    </lineage>
</organism>
<evidence type="ECO:0000313" key="3">
    <source>
        <dbReference type="EMBL" id="RBW58481.1"/>
    </source>
</evidence>
<keyword evidence="2" id="KW-0812">Transmembrane</keyword>
<dbReference type="EMBL" id="QOCE01000013">
    <property type="protein sequence ID" value="RBW58481.1"/>
    <property type="molecule type" value="Genomic_DNA"/>
</dbReference>
<proteinExistence type="predicted"/>
<dbReference type="Proteomes" id="UP000252706">
    <property type="component" value="Unassembled WGS sequence"/>
</dbReference>
<accession>A0A366X4A4</accession>
<dbReference type="OrthoDB" id="6228405at2"/>
<protein>
    <submittedName>
        <fullName evidence="3">Uncharacterized protein</fullName>
    </submittedName>
</protein>
<name>A0A366X4A4_9RHOB</name>
<feature type="transmembrane region" description="Helical" evidence="2">
    <location>
        <begin position="18"/>
        <end position="41"/>
    </location>
</feature>
<feature type="region of interest" description="Disordered" evidence="1">
    <location>
        <begin position="109"/>
        <end position="134"/>
    </location>
</feature>
<gene>
    <name evidence="3" type="ORF">DS909_05845</name>
</gene>
<reference evidence="3 4" key="1">
    <citation type="submission" date="2018-07" db="EMBL/GenBank/DDBJ databases">
        <title>Modular assembly of carbohydrate-degrading microbial communities in the ocean.</title>
        <authorList>
            <person name="Enke T.N."/>
            <person name="Datta M.S."/>
            <person name="Schwartzman J.A."/>
            <person name="Cermak N."/>
            <person name="Schmitz D.A."/>
            <person name="Barrere J."/>
            <person name="Cordero O.X."/>
        </authorList>
    </citation>
    <scope>NUCLEOTIDE SEQUENCE [LARGE SCALE GENOMIC DNA]</scope>
    <source>
        <strain evidence="3 4">C3M10</strain>
    </source>
</reference>
<keyword evidence="2" id="KW-0472">Membrane</keyword>
<evidence type="ECO:0000313" key="4">
    <source>
        <dbReference type="Proteomes" id="UP000252706"/>
    </source>
</evidence>